<dbReference type="GO" id="GO:0004806">
    <property type="term" value="F:triacylglycerol lipase activity"/>
    <property type="evidence" value="ECO:0007669"/>
    <property type="project" value="InterPro"/>
</dbReference>
<dbReference type="Proteomes" id="UP000038750">
    <property type="component" value="Unassembled WGS sequence"/>
</dbReference>
<dbReference type="GO" id="GO:0016042">
    <property type="term" value="P:lipid catabolic process"/>
    <property type="evidence" value="ECO:0007669"/>
    <property type="project" value="InterPro"/>
</dbReference>
<dbReference type="InterPro" id="IPR005152">
    <property type="entry name" value="Lipase_secreted"/>
</dbReference>
<dbReference type="EMBL" id="CPZJ01000032">
    <property type="protein sequence ID" value="CNG74256.1"/>
    <property type="molecule type" value="Genomic_DNA"/>
</dbReference>
<organism evidence="1 2">
    <name type="scientific">Yersinia intermedia</name>
    <dbReference type="NCBI Taxonomy" id="631"/>
    <lineage>
        <taxon>Bacteria</taxon>
        <taxon>Pseudomonadati</taxon>
        <taxon>Pseudomonadota</taxon>
        <taxon>Gammaproteobacteria</taxon>
        <taxon>Enterobacterales</taxon>
        <taxon>Yersiniaceae</taxon>
        <taxon>Yersinia</taxon>
    </lineage>
</organism>
<dbReference type="PANTHER" id="PTHR34853:SF1">
    <property type="entry name" value="LIPASE 5"/>
    <property type="match status" value="1"/>
</dbReference>
<dbReference type="PIRSF" id="PIRSF029171">
    <property type="entry name" value="Esterase_LipA"/>
    <property type="match status" value="1"/>
</dbReference>
<dbReference type="SUPFAM" id="SSF53474">
    <property type="entry name" value="alpha/beta-Hydrolases"/>
    <property type="match status" value="1"/>
</dbReference>
<sequence length="387" mass="42044">MDLKTLFLHAGRTLLFSLITLVAVPVMAEQAQYNIVANVTEKIVLSPRNGLSEAGGQYLIRYRSISGVDGKTPREDTAAVFLPKGVTPQGGWPVVIWAHGTVGIATHCAPSLNPRTPRDSQYLNTWLSLGFAVVAPDYAGLGSEGLHHYMNSRAEAWSVLDSARAALSAFPLQNRLVLVGQSQGAHAAFASAGYQKTYAPKLNILATVVTGTPYFNATTSVQQVFGTSKTTGPDPKIPYAFYIYLSAEDTNPHLKAENYFQPMALPFLQQAREMCIAPLTEQVNRYSLNAANTLKPAMQTLLETQIETMLYPTLHIEHPVFIGIGGDDINVPTAMQQRFASAVKASGTVTVVREYPGLDHSGTVNPSLRDSVPFVLEQMRGTDNINH</sequence>
<dbReference type="AlphaFoldDB" id="A0A0T9N3D1"/>
<reference evidence="1 2" key="1">
    <citation type="submission" date="2015-03" db="EMBL/GenBank/DDBJ databases">
        <authorList>
            <person name="Murphy D."/>
        </authorList>
    </citation>
    <scope>NUCLEOTIDE SEQUENCE [LARGE SCALE GENOMIC DNA]</scope>
    <source>
        <strain evidence="1 2">BR165/97</strain>
    </source>
</reference>
<dbReference type="Pfam" id="PF03583">
    <property type="entry name" value="LIP"/>
    <property type="match status" value="1"/>
</dbReference>
<evidence type="ECO:0000313" key="2">
    <source>
        <dbReference type="Proteomes" id="UP000038750"/>
    </source>
</evidence>
<dbReference type="STRING" id="631.CH53_2566"/>
<name>A0A0T9N3D1_YERIN</name>
<protein>
    <submittedName>
        <fullName evidence="1">Secretory lipase</fullName>
    </submittedName>
</protein>
<dbReference type="Gene3D" id="3.40.50.1820">
    <property type="entry name" value="alpha/beta hydrolase"/>
    <property type="match status" value="1"/>
</dbReference>
<dbReference type="InterPro" id="IPR029058">
    <property type="entry name" value="AB_hydrolase_fold"/>
</dbReference>
<proteinExistence type="predicted"/>
<gene>
    <name evidence="1" type="ORF">ERS008530_04579</name>
</gene>
<evidence type="ECO:0000313" key="1">
    <source>
        <dbReference type="EMBL" id="CNG74256.1"/>
    </source>
</evidence>
<accession>A0A0T9N3D1</accession>
<dbReference type="PANTHER" id="PTHR34853">
    <property type="match status" value="1"/>
</dbReference>